<dbReference type="EMBL" id="JGVR01000027">
    <property type="protein sequence ID" value="KEZ16697.1"/>
    <property type="molecule type" value="Genomic_DNA"/>
</dbReference>
<dbReference type="InterPro" id="IPR053876">
    <property type="entry name" value="Phage_int_M"/>
</dbReference>
<dbReference type="GO" id="GO:0006310">
    <property type="term" value="P:DNA recombination"/>
    <property type="evidence" value="ECO:0007669"/>
    <property type="project" value="UniProtKB-KW"/>
</dbReference>
<accession>A0A084EFF5</accession>
<evidence type="ECO:0000256" key="1">
    <source>
        <dbReference type="ARBA" id="ARBA00008857"/>
    </source>
</evidence>
<keyword evidence="2" id="KW-0229">DNA integration</keyword>
<protein>
    <submittedName>
        <fullName evidence="7">Putative integrase prophage protein</fullName>
    </submittedName>
</protein>
<dbReference type="RefSeq" id="WP_037521727.1">
    <property type="nucleotide sequence ID" value="NZ_JGVR01000027.1"/>
</dbReference>
<name>A0A084EFF5_SPHYA</name>
<dbReference type="PATRIC" id="fig|13690.10.peg.4029"/>
<dbReference type="Gene3D" id="3.30.160.390">
    <property type="entry name" value="Integrase, DNA-binding domain"/>
    <property type="match status" value="1"/>
</dbReference>
<gene>
    <name evidence="7" type="ORF">CP98_03922</name>
</gene>
<dbReference type="Pfam" id="PF22022">
    <property type="entry name" value="Phage_int_M"/>
    <property type="match status" value="1"/>
</dbReference>
<dbReference type="Gene3D" id="1.10.150.130">
    <property type="match status" value="1"/>
</dbReference>
<dbReference type="InterPro" id="IPR044068">
    <property type="entry name" value="CB"/>
</dbReference>
<dbReference type="InterPro" id="IPR010998">
    <property type="entry name" value="Integrase_recombinase_N"/>
</dbReference>
<evidence type="ECO:0000259" key="6">
    <source>
        <dbReference type="PROSITE" id="PS51900"/>
    </source>
</evidence>
<dbReference type="InterPro" id="IPR013762">
    <property type="entry name" value="Integrase-like_cat_sf"/>
</dbReference>
<comment type="similarity">
    <text evidence="1">Belongs to the 'phage' integrase family.</text>
</comment>
<dbReference type="InterPro" id="IPR050808">
    <property type="entry name" value="Phage_Integrase"/>
</dbReference>
<dbReference type="GO" id="GO:0003677">
    <property type="term" value="F:DNA binding"/>
    <property type="evidence" value="ECO:0007669"/>
    <property type="project" value="UniProtKB-UniRule"/>
</dbReference>
<sequence length="433" mass="48050">MALTVAEVKNAKPGERDYKLADSAGLHLFVSTKGAKSWRFKYRFAGKEKRLTFGLFPDVTLADARDQRDAARAIVRAGKDPAVEAEKAKQAAIAAAGATFKAIAEEWMEDETPGWSAAHARRVRFRLERDIYPSLGKLPIADITGPMVLRELRKIEKRGSIETAKRVKGYVQAVFDRAEGEHFIGGDAVLAISRLSKALKPTPAGSKQPALTKVPELLELQHAVDRSTSDVVTKLASRLLALTVVRVGVLRQATWDEFEGIEWDKPDAPAPEALWRISASRMKLEVEDKGNEAFGHEVPLPTQAIEILRTLRVITGKYQLLFPGGKSWREPMSDAALSSLYKRMAGGKYKGRMVPHGWRSAFSTIMNERAAAQRCDSDRMLIDMMLAHVPKGMSASEWAYNRARYLEPRRELGQAWADIISDGLAKADTLMPE</sequence>
<evidence type="ECO:0000256" key="3">
    <source>
        <dbReference type="ARBA" id="ARBA00023125"/>
    </source>
</evidence>
<keyword evidence="4" id="KW-0233">DNA recombination</keyword>
<evidence type="ECO:0000256" key="4">
    <source>
        <dbReference type="ARBA" id="ARBA00023172"/>
    </source>
</evidence>
<comment type="caution">
    <text evidence="7">The sequence shown here is derived from an EMBL/GenBank/DDBJ whole genome shotgun (WGS) entry which is preliminary data.</text>
</comment>
<dbReference type="InterPro" id="IPR011010">
    <property type="entry name" value="DNA_brk_join_enz"/>
</dbReference>
<dbReference type="PANTHER" id="PTHR30629">
    <property type="entry name" value="PROPHAGE INTEGRASE"/>
    <property type="match status" value="1"/>
</dbReference>
<dbReference type="Gene3D" id="1.10.443.10">
    <property type="entry name" value="Intergrase catalytic core"/>
    <property type="match status" value="1"/>
</dbReference>
<evidence type="ECO:0000313" key="7">
    <source>
        <dbReference type="EMBL" id="KEZ16697.1"/>
    </source>
</evidence>
<organism evidence="7 8">
    <name type="scientific">Sphingobium yanoikuyae</name>
    <name type="common">Sphingomonas yanoikuyae</name>
    <dbReference type="NCBI Taxonomy" id="13690"/>
    <lineage>
        <taxon>Bacteria</taxon>
        <taxon>Pseudomonadati</taxon>
        <taxon>Pseudomonadota</taxon>
        <taxon>Alphaproteobacteria</taxon>
        <taxon>Sphingomonadales</taxon>
        <taxon>Sphingomonadaceae</taxon>
        <taxon>Sphingobium</taxon>
    </lineage>
</organism>
<dbReference type="Proteomes" id="UP000028534">
    <property type="component" value="Unassembled WGS sequence"/>
</dbReference>
<dbReference type="InterPro" id="IPR025166">
    <property type="entry name" value="Integrase_DNA_bind_dom"/>
</dbReference>
<evidence type="ECO:0000256" key="5">
    <source>
        <dbReference type="PROSITE-ProRule" id="PRU01248"/>
    </source>
</evidence>
<dbReference type="PANTHER" id="PTHR30629:SF2">
    <property type="entry name" value="PROPHAGE INTEGRASE INTS-RELATED"/>
    <property type="match status" value="1"/>
</dbReference>
<evidence type="ECO:0000313" key="8">
    <source>
        <dbReference type="Proteomes" id="UP000028534"/>
    </source>
</evidence>
<dbReference type="PROSITE" id="PS51900">
    <property type="entry name" value="CB"/>
    <property type="match status" value="1"/>
</dbReference>
<proteinExistence type="inferred from homology"/>
<evidence type="ECO:0000256" key="2">
    <source>
        <dbReference type="ARBA" id="ARBA00022908"/>
    </source>
</evidence>
<feature type="domain" description="Core-binding (CB)" evidence="6">
    <location>
        <begin position="98"/>
        <end position="179"/>
    </location>
</feature>
<dbReference type="eggNOG" id="COG0582">
    <property type="taxonomic scope" value="Bacteria"/>
</dbReference>
<dbReference type="AlphaFoldDB" id="A0A084EFF5"/>
<dbReference type="SUPFAM" id="SSF56349">
    <property type="entry name" value="DNA breaking-rejoining enzymes"/>
    <property type="match status" value="1"/>
</dbReference>
<dbReference type="GO" id="GO:0015074">
    <property type="term" value="P:DNA integration"/>
    <property type="evidence" value="ECO:0007669"/>
    <property type="project" value="UniProtKB-KW"/>
</dbReference>
<keyword evidence="3 5" id="KW-0238">DNA-binding</keyword>
<dbReference type="InterPro" id="IPR038488">
    <property type="entry name" value="Integrase_DNA-bd_sf"/>
</dbReference>
<dbReference type="CDD" id="cd00801">
    <property type="entry name" value="INT_P4_C"/>
    <property type="match status" value="1"/>
</dbReference>
<reference evidence="7 8" key="1">
    <citation type="submission" date="2014-03" db="EMBL/GenBank/DDBJ databases">
        <title>Genome sequence of Sphingobium yanoikuyae B1.</title>
        <authorList>
            <person name="Gan H.M."/>
            <person name="Gan H.Y."/>
            <person name="Savka M.A."/>
        </authorList>
    </citation>
    <scope>NUCLEOTIDE SEQUENCE [LARGE SCALE GENOMIC DNA]</scope>
    <source>
        <strain evidence="7 8">B1</strain>
    </source>
</reference>
<dbReference type="Pfam" id="PF13356">
    <property type="entry name" value="Arm-DNA-bind_3"/>
    <property type="match status" value="1"/>
</dbReference>